<comment type="caution">
    <text evidence="1">The sequence shown here is derived from an EMBL/GenBank/DDBJ whole genome shotgun (WGS) entry which is preliminary data.</text>
</comment>
<keyword evidence="2" id="KW-1185">Reference proteome</keyword>
<sequence length="55" mass="6533">MDVIFLAGIILESLNLSLFQQNILKKYNFRKVEFPNILNHSVKTYKLSFNKKRNC</sequence>
<dbReference type="EMBL" id="AKWH02000042">
    <property type="protein sequence ID" value="EKO51177.1"/>
    <property type="molecule type" value="Genomic_DNA"/>
</dbReference>
<gene>
    <name evidence="1" type="ORF">LEP1GSC131_2930</name>
</gene>
<dbReference type="AlphaFoldDB" id="A0A828XV19"/>
<accession>A0A828XV19</accession>
<proteinExistence type="predicted"/>
<organism evidence="1 2">
    <name type="scientific">Leptospira kirschneri str. 200802841</name>
    <dbReference type="NCBI Taxonomy" id="1193047"/>
    <lineage>
        <taxon>Bacteria</taxon>
        <taxon>Pseudomonadati</taxon>
        <taxon>Spirochaetota</taxon>
        <taxon>Spirochaetia</taxon>
        <taxon>Leptospirales</taxon>
        <taxon>Leptospiraceae</taxon>
        <taxon>Leptospira</taxon>
    </lineage>
</organism>
<dbReference type="Proteomes" id="UP000006339">
    <property type="component" value="Unassembled WGS sequence"/>
</dbReference>
<evidence type="ECO:0000313" key="2">
    <source>
        <dbReference type="Proteomes" id="UP000006339"/>
    </source>
</evidence>
<protein>
    <submittedName>
        <fullName evidence="1">Uncharacterized protein</fullName>
    </submittedName>
</protein>
<evidence type="ECO:0000313" key="1">
    <source>
        <dbReference type="EMBL" id="EKO51177.1"/>
    </source>
</evidence>
<reference evidence="1" key="1">
    <citation type="submission" date="2012-10" db="EMBL/GenBank/DDBJ databases">
        <authorList>
            <person name="Harkins D.M."/>
            <person name="Durkin A.S."/>
            <person name="Brinkac L.M."/>
            <person name="Selengut J.D."/>
            <person name="Sanka R."/>
            <person name="DePew J."/>
            <person name="Purushe J."/>
            <person name="Picardeau M."/>
            <person name="Werts C."/>
            <person name="Goarant C."/>
            <person name="Vinetz J.M."/>
            <person name="Sutton G.G."/>
            <person name="Nelson W.C."/>
            <person name="Fouts D.E."/>
        </authorList>
    </citation>
    <scope>NUCLEOTIDE SEQUENCE [LARGE SCALE GENOMIC DNA]</scope>
    <source>
        <strain evidence="1">200802841</strain>
    </source>
</reference>
<name>A0A828XV19_9LEPT</name>